<dbReference type="SUPFAM" id="SSF55205">
    <property type="entry name" value="EPT/RTPC-like"/>
    <property type="match status" value="2"/>
</dbReference>
<dbReference type="NCBIfam" id="TIGR03399">
    <property type="entry name" value="RNA_3prim_cycl"/>
    <property type="match status" value="1"/>
</dbReference>
<dbReference type="InterPro" id="IPR013792">
    <property type="entry name" value="RNA3'P_cycl/enolpyr_Trfase_a/b"/>
</dbReference>
<dbReference type="InterPro" id="IPR013791">
    <property type="entry name" value="RNA3'-term_phos_cycl_insert"/>
</dbReference>
<evidence type="ECO:0000256" key="2">
    <source>
        <dbReference type="ARBA" id="ARBA00022598"/>
    </source>
</evidence>
<evidence type="ECO:0000256" key="6">
    <source>
        <dbReference type="NCBIfam" id="TIGR03399"/>
    </source>
</evidence>
<dbReference type="InterPro" id="IPR036553">
    <property type="entry name" value="RPTC_insert"/>
</dbReference>
<sequence>MSMIELDGSAGGGQLLRTALSLSLCTSTPFRMSGIRAGRSRPGLMRQHLTAVEAARRIGNAHVLNAAPGSTELVFEPGVIVAGDFHFAVGTAGSTMLVLQTALPALLQADAASTLRVEGGTHNPLAPPADFLQHAFLPQLARMGGSASVNVVRHGFAPAGGGLVELAVTPSSLQQITLCERGAVRQIRATALLSGLDSSIGEREVRAAARRLPMAESDLEVRQVRPALGPGNALLITVHCEHVSVVFTGFGERGKTAEQVAADLCADVQRYLDSGAATDTHLGDQLLLPMALAGGGRFTTTESSDHLRTNAAMIEKFLPVEVTILDRGPQHFEVSIQS</sequence>
<dbReference type="PROSITE" id="PS01287">
    <property type="entry name" value="RTC"/>
    <property type="match status" value="1"/>
</dbReference>
<feature type="binding site" evidence="5">
    <location>
        <begin position="281"/>
        <end position="285"/>
    </location>
    <ligand>
        <name>ATP</name>
        <dbReference type="ChEBI" id="CHEBI:30616"/>
    </ligand>
</feature>
<evidence type="ECO:0000313" key="9">
    <source>
        <dbReference type="EMBL" id="UXI67836.1"/>
    </source>
</evidence>
<dbReference type="EC" id="6.5.1.4" evidence="5 6"/>
<evidence type="ECO:0000259" key="8">
    <source>
        <dbReference type="Pfam" id="PF05189"/>
    </source>
</evidence>
<keyword evidence="5" id="KW-0067">ATP-binding</keyword>
<dbReference type="InterPro" id="IPR017770">
    <property type="entry name" value="RNA3'_term_phos_cyc_type_1"/>
</dbReference>
<comment type="subcellular location">
    <subcellularLocation>
        <location evidence="5">Cytoplasm</location>
    </subcellularLocation>
</comment>
<dbReference type="EMBL" id="CP104694">
    <property type="protein sequence ID" value="UXI67836.1"/>
    <property type="molecule type" value="Genomic_DNA"/>
</dbReference>
<evidence type="ECO:0000256" key="5">
    <source>
        <dbReference type="HAMAP-Rule" id="MF_00200"/>
    </source>
</evidence>
<comment type="catalytic activity">
    <reaction evidence="4 5">
        <text>a 3'-end 3'-phospho-ribonucleotide-RNA + ATP = a 3'-end 2',3'-cyclophospho-ribonucleotide-RNA + AMP + diphosphate</text>
        <dbReference type="Rhea" id="RHEA:23976"/>
        <dbReference type="Rhea" id="RHEA-COMP:10463"/>
        <dbReference type="Rhea" id="RHEA-COMP:10464"/>
        <dbReference type="ChEBI" id="CHEBI:30616"/>
        <dbReference type="ChEBI" id="CHEBI:33019"/>
        <dbReference type="ChEBI" id="CHEBI:83062"/>
        <dbReference type="ChEBI" id="CHEBI:83064"/>
        <dbReference type="ChEBI" id="CHEBI:456215"/>
        <dbReference type="EC" id="6.5.1.4"/>
    </reaction>
</comment>
<feature type="binding site" evidence="5">
    <location>
        <position position="100"/>
    </location>
    <ligand>
        <name>ATP</name>
        <dbReference type="ChEBI" id="CHEBI:30616"/>
    </ligand>
</feature>
<keyword evidence="10" id="KW-1185">Reference proteome</keyword>
<dbReference type="InterPro" id="IPR037136">
    <property type="entry name" value="RNA3'_phos_cyclase_dom_sf"/>
</dbReference>
<dbReference type="PANTHER" id="PTHR11096">
    <property type="entry name" value="RNA 3' TERMINAL PHOSPHATE CYCLASE"/>
    <property type="match status" value="1"/>
</dbReference>
<dbReference type="Pfam" id="PF01137">
    <property type="entry name" value="RTC"/>
    <property type="match status" value="1"/>
</dbReference>
<reference evidence="9" key="1">
    <citation type="submission" date="2022-09" db="EMBL/GenBank/DDBJ databases">
        <title>Tahibacter sp. nov., isolated from a fresh water.</title>
        <authorList>
            <person name="Baek J.H."/>
            <person name="Lee J.K."/>
            <person name="Kim J.M."/>
            <person name="Jeon C.O."/>
        </authorList>
    </citation>
    <scope>NUCLEOTIDE SEQUENCE</scope>
    <source>
        <strain evidence="9">W38</strain>
    </source>
</reference>
<keyword evidence="2 5" id="KW-0436">Ligase</keyword>
<dbReference type="PIRSF" id="PIRSF005378">
    <property type="entry name" value="RNA3'_term_phos_cycl_euk"/>
    <property type="match status" value="1"/>
</dbReference>
<name>A0ABY6BCS1_9GAMM</name>
<dbReference type="InterPro" id="IPR023797">
    <property type="entry name" value="RNA3'_phos_cyclase_dom"/>
</dbReference>
<comment type="similarity">
    <text evidence="1 5">Belongs to the RNA 3'-terminal cyclase family. Type 1 subfamily.</text>
</comment>
<dbReference type="Pfam" id="PF05189">
    <property type="entry name" value="RTC_insert"/>
    <property type="match status" value="1"/>
</dbReference>
<feature type="domain" description="RNA 3'-terminal phosphate cyclase insert" evidence="8">
    <location>
        <begin position="180"/>
        <end position="272"/>
    </location>
</feature>
<dbReference type="GO" id="GO:0003963">
    <property type="term" value="F:RNA-3'-phosphate cyclase activity"/>
    <property type="evidence" value="ECO:0007669"/>
    <property type="project" value="UniProtKB-EC"/>
</dbReference>
<evidence type="ECO:0000313" key="10">
    <source>
        <dbReference type="Proteomes" id="UP001064632"/>
    </source>
</evidence>
<accession>A0ABY6BCS1</accession>
<dbReference type="Gene3D" id="3.30.360.20">
    <property type="entry name" value="RNA 3'-terminal phosphate cyclase, insert domain"/>
    <property type="match status" value="1"/>
</dbReference>
<dbReference type="Proteomes" id="UP001064632">
    <property type="component" value="Chromosome"/>
</dbReference>
<feature type="active site" description="Tele-AMP-histidine intermediate" evidence="5">
    <location>
        <position position="306"/>
    </location>
</feature>
<organism evidence="9 10">
    <name type="scientific">Tahibacter amnicola</name>
    <dbReference type="NCBI Taxonomy" id="2976241"/>
    <lineage>
        <taxon>Bacteria</taxon>
        <taxon>Pseudomonadati</taxon>
        <taxon>Pseudomonadota</taxon>
        <taxon>Gammaproteobacteria</taxon>
        <taxon>Lysobacterales</taxon>
        <taxon>Rhodanobacteraceae</taxon>
        <taxon>Tahibacter</taxon>
    </lineage>
</organism>
<gene>
    <name evidence="5 9" type="primary">rtcA</name>
    <name evidence="9" type="ORF">N4264_24395</name>
</gene>
<dbReference type="Gene3D" id="3.65.10.20">
    <property type="entry name" value="RNA 3'-terminal phosphate cyclase domain"/>
    <property type="match status" value="1"/>
</dbReference>
<dbReference type="SUPFAM" id="SSF52913">
    <property type="entry name" value="RNA 3'-terminal phosphate cyclase, RPTC, insert domain"/>
    <property type="match status" value="1"/>
</dbReference>
<keyword evidence="5" id="KW-0963">Cytoplasm</keyword>
<feature type="domain" description="RNA 3'-terminal phosphate cyclase" evidence="7">
    <location>
        <begin position="11"/>
        <end position="324"/>
    </location>
</feature>
<evidence type="ECO:0000256" key="3">
    <source>
        <dbReference type="ARBA" id="ARBA00022741"/>
    </source>
</evidence>
<dbReference type="NCBIfam" id="NF003246">
    <property type="entry name" value="PRK04204.1-2"/>
    <property type="match status" value="1"/>
</dbReference>
<keyword evidence="3 5" id="KW-0547">Nucleotide-binding</keyword>
<dbReference type="PANTHER" id="PTHR11096:SF0">
    <property type="entry name" value="RNA 3'-TERMINAL PHOSPHATE CYCLASE"/>
    <property type="match status" value="1"/>
</dbReference>
<dbReference type="HAMAP" id="MF_00200">
    <property type="entry name" value="RTC"/>
    <property type="match status" value="1"/>
</dbReference>
<proteinExistence type="inferred from homology"/>
<evidence type="ECO:0000256" key="1">
    <source>
        <dbReference type="ARBA" id="ARBA00009206"/>
    </source>
</evidence>
<evidence type="ECO:0000259" key="7">
    <source>
        <dbReference type="Pfam" id="PF01137"/>
    </source>
</evidence>
<protein>
    <recommendedName>
        <fullName evidence="5 6">RNA 3'-terminal phosphate cyclase</fullName>
        <shortName evidence="5">RNA cyclase</shortName>
        <shortName evidence="5">RNA-3'-phosphate cyclase</shortName>
        <ecNumber evidence="5 6">6.5.1.4</ecNumber>
    </recommendedName>
</protein>
<dbReference type="RefSeq" id="WP_261694805.1">
    <property type="nucleotide sequence ID" value="NZ_CP104694.1"/>
</dbReference>
<dbReference type="InterPro" id="IPR000228">
    <property type="entry name" value="RNA3'_term_phos_cyc"/>
</dbReference>
<comment type="function">
    <text evidence="5">Catalyzes the conversion of 3'-phosphate to a 2',3'-cyclic phosphodiester at the end of RNA. The mechanism of action of the enzyme occurs in 3 steps: (A) adenylation of the enzyme by ATP; (B) transfer of adenylate to an RNA-N3'P to produce RNA-N3'PP5'A; (C) and attack of the adjacent 2'-hydroxyl on the 3'-phosphorus in the diester linkage to produce the cyclic end product. The biological role of this enzyme is unknown but it is likely to function in some aspects of cellular RNA processing.</text>
</comment>
<evidence type="ECO:0000256" key="4">
    <source>
        <dbReference type="ARBA" id="ARBA00024481"/>
    </source>
</evidence>
<dbReference type="InterPro" id="IPR020719">
    <property type="entry name" value="RNA3'_term_phos_cycl-like_CS"/>
</dbReference>